<feature type="region of interest" description="Disordered" evidence="1">
    <location>
        <begin position="196"/>
        <end position="360"/>
    </location>
</feature>
<evidence type="ECO:0000256" key="1">
    <source>
        <dbReference type="SAM" id="MobiDB-lite"/>
    </source>
</evidence>
<accession>A0AA45WQJ0</accession>
<dbReference type="RefSeq" id="WP_102993716.1">
    <property type="nucleotide sequence ID" value="NZ_FXTU01000005.1"/>
</dbReference>
<feature type="compositionally biased region" description="Low complexity" evidence="1">
    <location>
        <begin position="307"/>
        <end position="326"/>
    </location>
</feature>
<dbReference type="AlphaFoldDB" id="A0AA45WQJ0"/>
<gene>
    <name evidence="2" type="ORF">SAMN06265361_10557</name>
</gene>
<sequence length="488" mass="56485">MTQHESQYDLIIIGTEPSDHESVRKLQESGKTAYYIQLTPNMITTLVSQSLTNRESSDEPSSASEHADADLKLTLHQTTLHTPTGETTTHTIHVARGEVKQEEEEISISYSEETAYQESAHYQTHPLEEDAEQADEEWEVLEAQEVEYASPYSFFQETPPASTRKKGLRRKNRIPFQAEQEEKEEHAVYPVERIALEDDEPEQEQEAFSYSPWGEPSSMPNLFTPLAFEPDSAQQPDNDESKEEEPIQPIYRERDLKLRKRLAANKRIQYMDHDGQEQQDNGQQANHQPMGPFSFESQAPMHHSPFRESSSYRESVSYQESSSFQEAAQGIQYEAEDTQSQPLEPFSSRRRNRQKKARFQQKIESLVDHRANKAPIQQNTASFWEEQPQQQTNHQSPFFAFEDGPLFENTQPTMQPFSRDSSQDEEPEMDASLKRDDIEFEDAYGGYNSWEEFLTPHSENSRKRQEMDKIEKRKLALRGLHSLINNLG</sequence>
<evidence type="ECO:0000313" key="2">
    <source>
        <dbReference type="EMBL" id="SMP25704.1"/>
    </source>
</evidence>
<evidence type="ECO:0000313" key="3">
    <source>
        <dbReference type="Proteomes" id="UP001157946"/>
    </source>
</evidence>
<reference evidence="2" key="1">
    <citation type="submission" date="2017-05" db="EMBL/GenBank/DDBJ databases">
        <authorList>
            <person name="Varghese N."/>
            <person name="Submissions S."/>
        </authorList>
    </citation>
    <scope>NUCLEOTIDE SEQUENCE</scope>
    <source>
        <strain evidence="2">DSM 45262</strain>
    </source>
</reference>
<organism evidence="2 3">
    <name type="scientific">Laceyella tengchongensis</name>
    <dbReference type="NCBI Taxonomy" id="574699"/>
    <lineage>
        <taxon>Bacteria</taxon>
        <taxon>Bacillati</taxon>
        <taxon>Bacillota</taxon>
        <taxon>Bacilli</taxon>
        <taxon>Bacillales</taxon>
        <taxon>Thermoactinomycetaceae</taxon>
        <taxon>Laceyella</taxon>
    </lineage>
</organism>
<feature type="compositionally biased region" description="Basic residues" evidence="1">
    <location>
        <begin position="348"/>
        <end position="359"/>
    </location>
</feature>
<dbReference type="EMBL" id="FXTU01000005">
    <property type="protein sequence ID" value="SMP25704.1"/>
    <property type="molecule type" value="Genomic_DNA"/>
</dbReference>
<protein>
    <submittedName>
        <fullName evidence="2">Uncharacterized protein</fullName>
    </submittedName>
</protein>
<feature type="compositionally biased region" description="Polar residues" evidence="1">
    <location>
        <begin position="408"/>
        <end position="420"/>
    </location>
</feature>
<proteinExistence type="predicted"/>
<dbReference type="Proteomes" id="UP001157946">
    <property type="component" value="Unassembled WGS sequence"/>
</dbReference>
<comment type="caution">
    <text evidence="2">The sequence shown here is derived from an EMBL/GenBank/DDBJ whole genome shotgun (WGS) entry which is preliminary data.</text>
</comment>
<feature type="compositionally biased region" description="Polar residues" evidence="1">
    <location>
        <begin position="278"/>
        <end position="287"/>
    </location>
</feature>
<name>A0AA45WQJ0_9BACL</name>
<feature type="region of interest" description="Disordered" evidence="1">
    <location>
        <begin position="401"/>
        <end position="431"/>
    </location>
</feature>
<keyword evidence="3" id="KW-1185">Reference proteome</keyword>